<dbReference type="PIR" id="G72352">
    <property type="entry name" value="G72352"/>
</dbReference>
<sequence>MNNKGKLAILFIDALPYFKSRNIGQILNLYRLIPGLGYSVNQHYELLYGKTPDDVGFFGEWSLGCSTKFDTIKFRFHKTIDSILWKLKLNLIRKGYRKIILRLEDMIPLGRRKYFLRKGTYAFRELAKEGFILYNTQFRGYIEELDRTLPRNEEKRMETMFNKMFNIAKNTDHPLLFTINIIDHIGHKYGPESPEYDYFLDLFAKKLLDLLIFLKENGFHVILFSDHGMSPYKAKVNLSDFEHYFGKFFGKYIVYFYDSLYFRAWIFDSFLYLEIEEFLNKLPGKILSSNDRKKFGVVHEEHGHVIFVLNEGFTFHPNYFGYSVMKGYHGYLPEFERQHGIAAFSRAFKIDNLFQGNPPKYLNSIDFSRIIKHILEANRNV</sequence>
<dbReference type="InterPro" id="IPR002591">
    <property type="entry name" value="Phosphodiest/P_Trfase"/>
</dbReference>
<dbReference type="KEGG" id="tma:TM0626"/>
<dbReference type="Proteomes" id="UP000008183">
    <property type="component" value="Chromosome"/>
</dbReference>
<dbReference type="SMR" id="Q9WZ94"/>
<dbReference type="PaxDb" id="243274-THEMA_01530"/>
<dbReference type="SUPFAM" id="SSF53649">
    <property type="entry name" value="Alkaline phosphatase-like"/>
    <property type="match status" value="1"/>
</dbReference>
<evidence type="ECO:0000313" key="2">
    <source>
        <dbReference type="Proteomes" id="UP000008183"/>
    </source>
</evidence>
<proteinExistence type="predicted"/>
<dbReference type="KEGG" id="tmw:THMA_0642"/>
<accession>G4FDJ7</accession>
<dbReference type="KEGG" id="tmm:Tmari_0627"/>
<keyword evidence="2" id="KW-1185">Reference proteome</keyword>
<protein>
    <submittedName>
        <fullName evidence="1">Uncharacterized protein</fullName>
    </submittedName>
</protein>
<dbReference type="AlphaFoldDB" id="Q9WZ94"/>
<name>Q9WZ94_THEMA</name>
<dbReference type="EMBL" id="AE000512">
    <property type="protein sequence ID" value="AAD35710.1"/>
    <property type="molecule type" value="Genomic_DNA"/>
</dbReference>
<dbReference type="InParanoid" id="Q9WZ94"/>
<dbReference type="RefSeq" id="WP_004081181.1">
    <property type="nucleotide sequence ID" value="NC_000853.1"/>
</dbReference>
<gene>
    <name evidence="1" type="ordered locus">TM_0626</name>
</gene>
<dbReference type="PATRIC" id="fig|243274.17.peg.628"/>
<organism evidence="1 2">
    <name type="scientific">Thermotoga maritima (strain ATCC 43589 / DSM 3109 / JCM 10099 / NBRC 100826 / MSB8)</name>
    <dbReference type="NCBI Taxonomy" id="243274"/>
    <lineage>
        <taxon>Bacteria</taxon>
        <taxon>Thermotogati</taxon>
        <taxon>Thermotogota</taxon>
        <taxon>Thermotogae</taxon>
        <taxon>Thermotogales</taxon>
        <taxon>Thermotogaceae</taxon>
        <taxon>Thermotoga</taxon>
    </lineage>
</organism>
<evidence type="ECO:0000313" key="1">
    <source>
        <dbReference type="EMBL" id="AAD35710.1"/>
    </source>
</evidence>
<dbReference type="OrthoDB" id="9779418at2"/>
<accession>Q9WZ94</accession>
<dbReference type="EnsemblBacteria" id="AAD35710">
    <property type="protein sequence ID" value="AAD35710"/>
    <property type="gene ID" value="TM_0626"/>
</dbReference>
<dbReference type="KEGG" id="tmi:THEMA_01530"/>
<reference evidence="1 2" key="1">
    <citation type="journal article" date="1999" name="Nature">
        <title>Evidence for lateral gene transfer between Archaea and Bacteria from genome sequence of Thermotoga maritima.</title>
        <authorList>
            <person name="Nelson K.E."/>
            <person name="Clayton R.A."/>
            <person name="Gill S.R."/>
            <person name="Gwinn M.L."/>
            <person name="Dodson R.J."/>
            <person name="Haft D.H."/>
            <person name="Hickey E.K."/>
            <person name="Peterson J.D."/>
            <person name="Nelson W.C."/>
            <person name="Ketchum K.A."/>
            <person name="McDonald L."/>
            <person name="Utterback T.R."/>
            <person name="Malek J.A."/>
            <person name="Linher K.D."/>
            <person name="Garrett M.M."/>
            <person name="Stewart A.M."/>
            <person name="Cotton M.D."/>
            <person name="Pratt M.S."/>
            <person name="Phillips C.A."/>
            <person name="Richardson D."/>
            <person name="Heidelberg J."/>
            <person name="Sutton G.G."/>
            <person name="Fleischmann R.D."/>
            <person name="White O."/>
            <person name="Salzberg S.L."/>
            <person name="Smith H.O."/>
            <person name="Venter J.C."/>
            <person name="Fraser C.M."/>
        </authorList>
    </citation>
    <scope>NUCLEOTIDE SEQUENCE [LARGE SCALE GENOMIC DNA]</scope>
    <source>
        <strain evidence="2">ATCC 43589 / DSM 3109 / JCM 10099 / NBRC 100826 / MSB8</strain>
    </source>
</reference>
<dbReference type="InterPro" id="IPR017850">
    <property type="entry name" value="Alkaline_phosphatase_core_sf"/>
</dbReference>
<dbReference type="Pfam" id="PF01663">
    <property type="entry name" value="Phosphodiest"/>
    <property type="match status" value="1"/>
</dbReference>
<dbReference type="Gene3D" id="3.40.720.10">
    <property type="entry name" value="Alkaline Phosphatase, subunit A"/>
    <property type="match status" value="1"/>
</dbReference>